<proteinExistence type="predicted"/>
<feature type="transmembrane region" description="Helical" evidence="1">
    <location>
        <begin position="30"/>
        <end position="53"/>
    </location>
</feature>
<name>A0ABW9JHF2_9SPHI</name>
<accession>A0ABW9JHF2</accession>
<sequence>MNTFAFPKIDASSGVGRNTLKITIVGKLKAFLASTVAKLLLLVAIGSLAWLSWRPSLYEMYQIDHHFIVANLAEEPALEFKQAASYFKQRNYDAAAQLISRYYLNNVNDLRAAKKYAMVLIANDNLEIGKKVLYPIYTSNDVNSKAEAAYFLALIFLKEGINAESKNWLIKVPKNTIYYSQAQEILAKLESLTVRQ</sequence>
<keyword evidence="3" id="KW-1185">Reference proteome</keyword>
<gene>
    <name evidence="2" type="ORF">E5L68_006780</name>
</gene>
<dbReference type="SUPFAM" id="SSF48452">
    <property type="entry name" value="TPR-like"/>
    <property type="match status" value="1"/>
</dbReference>
<evidence type="ECO:0000313" key="3">
    <source>
        <dbReference type="Proteomes" id="UP001517367"/>
    </source>
</evidence>
<keyword evidence="1" id="KW-1133">Transmembrane helix</keyword>
<reference evidence="2 3" key="1">
    <citation type="submission" date="2024-12" db="EMBL/GenBank/DDBJ databases">
        <authorList>
            <person name="Hu S."/>
        </authorList>
    </citation>
    <scope>NUCLEOTIDE SEQUENCE [LARGE SCALE GENOMIC DNA]</scope>
    <source>
        <strain evidence="2 3">P-25</strain>
    </source>
</reference>
<evidence type="ECO:0000313" key="2">
    <source>
        <dbReference type="EMBL" id="MFN0291089.1"/>
    </source>
</evidence>
<dbReference type="Proteomes" id="UP001517367">
    <property type="component" value="Unassembled WGS sequence"/>
</dbReference>
<evidence type="ECO:0008006" key="4">
    <source>
        <dbReference type="Google" id="ProtNLM"/>
    </source>
</evidence>
<keyword evidence="1" id="KW-0812">Transmembrane</keyword>
<dbReference type="RefSeq" id="WP_138730301.1">
    <property type="nucleotide sequence ID" value="NZ_SRMP02000009.1"/>
</dbReference>
<evidence type="ECO:0000256" key="1">
    <source>
        <dbReference type="SAM" id="Phobius"/>
    </source>
</evidence>
<keyword evidence="1" id="KW-0472">Membrane</keyword>
<protein>
    <recommendedName>
        <fullName evidence="4">Tetratricopeptide repeat-like domain-containing protein</fullName>
    </recommendedName>
</protein>
<dbReference type="InterPro" id="IPR011990">
    <property type="entry name" value="TPR-like_helical_dom_sf"/>
</dbReference>
<organism evidence="2 3">
    <name type="scientific">Pedobacter helvus</name>
    <dbReference type="NCBI Taxonomy" id="2563444"/>
    <lineage>
        <taxon>Bacteria</taxon>
        <taxon>Pseudomonadati</taxon>
        <taxon>Bacteroidota</taxon>
        <taxon>Sphingobacteriia</taxon>
        <taxon>Sphingobacteriales</taxon>
        <taxon>Sphingobacteriaceae</taxon>
        <taxon>Pedobacter</taxon>
    </lineage>
</organism>
<comment type="caution">
    <text evidence="2">The sequence shown here is derived from an EMBL/GenBank/DDBJ whole genome shotgun (WGS) entry which is preliminary data.</text>
</comment>
<dbReference type="EMBL" id="SRMP02000009">
    <property type="protein sequence ID" value="MFN0291089.1"/>
    <property type="molecule type" value="Genomic_DNA"/>
</dbReference>